<dbReference type="RefSeq" id="WP_069717277.1">
    <property type="nucleotide sequence ID" value="NZ_MJEH01000022.1"/>
</dbReference>
<dbReference type="InterPro" id="IPR007536">
    <property type="entry name" value="16SrRNA_methylTrfase_J"/>
</dbReference>
<dbReference type="EMBL" id="MJEH01000022">
    <property type="protein sequence ID" value="OEH92835.1"/>
    <property type="molecule type" value="Genomic_DNA"/>
</dbReference>
<dbReference type="PANTHER" id="PTHR36112:SF1">
    <property type="entry name" value="RIBOSOMAL RNA SMALL SUBUNIT METHYLTRANSFERASE J"/>
    <property type="match status" value="1"/>
</dbReference>
<comment type="caution">
    <text evidence="1">The sequence shown here is derived from an EMBL/GenBank/DDBJ whole genome shotgun (WGS) entry which is preliminary data.</text>
</comment>
<dbReference type="Proteomes" id="UP000095209">
    <property type="component" value="Unassembled WGS sequence"/>
</dbReference>
<name>A0A1E5LFH1_9BACI</name>
<dbReference type="InterPro" id="IPR029063">
    <property type="entry name" value="SAM-dependent_MTases_sf"/>
</dbReference>
<proteinExistence type="predicted"/>
<dbReference type="GO" id="GO:0008990">
    <property type="term" value="F:rRNA (guanine-N2-)-methyltransferase activity"/>
    <property type="evidence" value="ECO:0007669"/>
    <property type="project" value="InterPro"/>
</dbReference>
<reference evidence="1 2" key="1">
    <citation type="submission" date="2016-08" db="EMBL/GenBank/DDBJ databases">
        <title>Genome of Bacillus solimangrovi GH2-4.</title>
        <authorList>
            <person name="Lim S."/>
            <person name="Kim B.-C."/>
        </authorList>
    </citation>
    <scope>NUCLEOTIDE SEQUENCE [LARGE SCALE GENOMIC DNA]</scope>
    <source>
        <strain evidence="1 2">GH2-4</strain>
    </source>
</reference>
<keyword evidence="2" id="KW-1185">Reference proteome</keyword>
<evidence type="ECO:0000313" key="1">
    <source>
        <dbReference type="EMBL" id="OEH92835.1"/>
    </source>
</evidence>
<accession>A0A1E5LFH1</accession>
<gene>
    <name evidence="1" type="ORF">BFG57_02235</name>
</gene>
<dbReference type="OrthoDB" id="1653798at2"/>
<protein>
    <recommendedName>
        <fullName evidence="3">SAM-dependent methyltransferase</fullName>
    </recommendedName>
</protein>
<dbReference type="Pfam" id="PF04445">
    <property type="entry name" value="SAM_MT"/>
    <property type="match status" value="1"/>
</dbReference>
<dbReference type="AlphaFoldDB" id="A0A1E5LFH1"/>
<dbReference type="STRING" id="1305675.BFG57_02235"/>
<sequence>MNVVITTAGKGNSTLNEEVYRTAKLLNAQPIVRGTHSIEALMNQYEADILVIGKKRYTWYPLGGGEPVFFHPNGAMFRLKRLLKGELDSFVVATGLSEGMSIIDCTLGLGADSIVASHSVGESGYVRSLEVHPLLAFLVQHGLQTYESNVIEIENAMRRVNVVNANYHNYLQELDDNSFDVVYFDPMFTAGAIESDGIKAIKQVAFYEPITNEIINQAKRVARKRVVLKDHYRSSRFEQFGFVQQKRKTSSIHFGVLEVNE</sequence>
<evidence type="ECO:0008006" key="3">
    <source>
        <dbReference type="Google" id="ProtNLM"/>
    </source>
</evidence>
<dbReference type="PANTHER" id="PTHR36112">
    <property type="entry name" value="RIBOSOMAL RNA SMALL SUBUNIT METHYLTRANSFERASE J"/>
    <property type="match status" value="1"/>
</dbReference>
<evidence type="ECO:0000313" key="2">
    <source>
        <dbReference type="Proteomes" id="UP000095209"/>
    </source>
</evidence>
<dbReference type="SUPFAM" id="SSF53335">
    <property type="entry name" value="S-adenosyl-L-methionine-dependent methyltransferases"/>
    <property type="match status" value="1"/>
</dbReference>
<dbReference type="Gene3D" id="3.40.50.150">
    <property type="entry name" value="Vaccinia Virus protein VP39"/>
    <property type="match status" value="1"/>
</dbReference>
<organism evidence="1 2">
    <name type="scientific">Bacillus solimangrovi</name>
    <dbReference type="NCBI Taxonomy" id="1305675"/>
    <lineage>
        <taxon>Bacteria</taxon>
        <taxon>Bacillati</taxon>
        <taxon>Bacillota</taxon>
        <taxon>Bacilli</taxon>
        <taxon>Bacillales</taxon>
        <taxon>Bacillaceae</taxon>
        <taxon>Bacillus</taxon>
    </lineage>
</organism>